<evidence type="ECO:0000313" key="2">
    <source>
        <dbReference type="EMBL" id="KAG5670059.1"/>
    </source>
</evidence>
<dbReference type="Proteomes" id="UP001107558">
    <property type="component" value="Chromosome 3"/>
</dbReference>
<dbReference type="InterPro" id="IPR002347">
    <property type="entry name" value="SDR_fam"/>
</dbReference>
<evidence type="ECO:0000256" key="1">
    <source>
        <dbReference type="ARBA" id="ARBA00023002"/>
    </source>
</evidence>
<proteinExistence type="predicted"/>
<dbReference type="Gene3D" id="3.40.50.720">
    <property type="entry name" value="NAD(P)-binding Rossmann-like Domain"/>
    <property type="match status" value="1"/>
</dbReference>
<dbReference type="OrthoDB" id="191139at2759"/>
<keyword evidence="1" id="KW-0560">Oxidoreductase</keyword>
<evidence type="ECO:0000313" key="3">
    <source>
        <dbReference type="Proteomes" id="UP001107558"/>
    </source>
</evidence>
<comment type="caution">
    <text evidence="2">The sequence shown here is derived from an EMBL/GenBank/DDBJ whole genome shotgun (WGS) entry which is preliminary data.</text>
</comment>
<gene>
    <name evidence="2" type="ORF">PVAND_000345</name>
</gene>
<dbReference type="EMBL" id="JADBJN010000003">
    <property type="protein sequence ID" value="KAG5670059.1"/>
    <property type="molecule type" value="Genomic_DNA"/>
</dbReference>
<dbReference type="InterPro" id="IPR036291">
    <property type="entry name" value="NAD(P)-bd_dom_sf"/>
</dbReference>
<sequence length="288" mass="32369">MEGKTVLITGANSGIGKETTKELAKKGAKVIMACRNLESANQVREEIAKETGNENLIVMKIDLSSFQSIRDFAKEFLAKEQRLDVLIHNAGYGGAFSKHKSVDDIEITFAINHYGPFLLTHLLIDVLKKSAPSRIIVVASDLYKLAKVNLQNLNPTTTWPAYLYYSSKGANIMFCTELARRLEGTQITANCLHPGLVDTAIWRNIPLPIKLPFNLINKMFFKTPQQGAQTSIYLASSEEVNDINGKYFIDCKDSTNTLKPYIIDSEKCKFFWEESLKIVKIQEEDPKI</sequence>
<dbReference type="GO" id="GO:0016491">
    <property type="term" value="F:oxidoreductase activity"/>
    <property type="evidence" value="ECO:0007669"/>
    <property type="project" value="UniProtKB-KW"/>
</dbReference>
<reference evidence="2" key="1">
    <citation type="submission" date="2021-03" db="EMBL/GenBank/DDBJ databases">
        <title>Chromosome level genome of the anhydrobiotic midge Polypedilum vanderplanki.</title>
        <authorList>
            <person name="Yoshida Y."/>
            <person name="Kikawada T."/>
            <person name="Gusev O."/>
        </authorList>
    </citation>
    <scope>NUCLEOTIDE SEQUENCE</scope>
    <source>
        <strain evidence="2">NIAS01</strain>
        <tissue evidence="2">Whole body or cell culture</tissue>
    </source>
</reference>
<dbReference type="CDD" id="cd05327">
    <property type="entry name" value="retinol-DH_like_SDR_c_like"/>
    <property type="match status" value="1"/>
</dbReference>
<accession>A0A9J6BKN3</accession>
<dbReference type="SUPFAM" id="SSF51735">
    <property type="entry name" value="NAD(P)-binding Rossmann-fold domains"/>
    <property type="match status" value="1"/>
</dbReference>
<keyword evidence="3" id="KW-1185">Reference proteome</keyword>
<name>A0A9J6BKN3_POLVA</name>
<dbReference type="Pfam" id="PF00106">
    <property type="entry name" value="adh_short"/>
    <property type="match status" value="1"/>
</dbReference>
<protein>
    <submittedName>
        <fullName evidence="2">Uncharacterized protein</fullName>
    </submittedName>
</protein>
<organism evidence="2 3">
    <name type="scientific">Polypedilum vanderplanki</name>
    <name type="common">Sleeping chironomid midge</name>
    <dbReference type="NCBI Taxonomy" id="319348"/>
    <lineage>
        <taxon>Eukaryota</taxon>
        <taxon>Metazoa</taxon>
        <taxon>Ecdysozoa</taxon>
        <taxon>Arthropoda</taxon>
        <taxon>Hexapoda</taxon>
        <taxon>Insecta</taxon>
        <taxon>Pterygota</taxon>
        <taxon>Neoptera</taxon>
        <taxon>Endopterygota</taxon>
        <taxon>Diptera</taxon>
        <taxon>Nematocera</taxon>
        <taxon>Chironomoidea</taxon>
        <taxon>Chironomidae</taxon>
        <taxon>Chironominae</taxon>
        <taxon>Polypedilum</taxon>
        <taxon>Polypedilum</taxon>
    </lineage>
</organism>
<dbReference type="PANTHER" id="PTHR43157:SF66">
    <property type="entry name" value="WW DOMAIN-CONTAINING OXIDOREDUCTASE-LIKE PROTEIN"/>
    <property type="match status" value="1"/>
</dbReference>
<dbReference type="AlphaFoldDB" id="A0A9J6BKN3"/>
<dbReference type="PRINTS" id="PR00081">
    <property type="entry name" value="GDHRDH"/>
</dbReference>
<dbReference type="PANTHER" id="PTHR43157">
    <property type="entry name" value="PHOSPHATIDYLINOSITOL-GLYCAN BIOSYNTHESIS CLASS F PROTEIN-RELATED"/>
    <property type="match status" value="1"/>
</dbReference>